<protein>
    <submittedName>
        <fullName evidence="2">Uncharacterized protein</fullName>
    </submittedName>
</protein>
<proteinExistence type="predicted"/>
<feature type="region of interest" description="Disordered" evidence="1">
    <location>
        <begin position="81"/>
        <end position="104"/>
    </location>
</feature>
<evidence type="ECO:0000313" key="3">
    <source>
        <dbReference type="Proteomes" id="UP000554482"/>
    </source>
</evidence>
<evidence type="ECO:0000256" key="1">
    <source>
        <dbReference type="SAM" id="MobiDB-lite"/>
    </source>
</evidence>
<sequence>MTSSEREARVRKAKTVRVADIGVENNTHPTSRAGTSQPSPEQIPSWAENLTRMIEQTNQRLNVLEAASVVPPIVNLNPAPPVNHPIPNGQEVPVDFQAAQDNEA</sequence>
<dbReference type="Proteomes" id="UP000554482">
    <property type="component" value="Unassembled WGS sequence"/>
</dbReference>
<evidence type="ECO:0000313" key="2">
    <source>
        <dbReference type="EMBL" id="KAF5207344.1"/>
    </source>
</evidence>
<name>A0A7J6XC88_THATH</name>
<reference evidence="2 3" key="1">
    <citation type="submission" date="2020-06" db="EMBL/GenBank/DDBJ databases">
        <title>Transcriptomic and genomic resources for Thalictrum thalictroides and T. hernandezii: Facilitating candidate gene discovery in an emerging model plant lineage.</title>
        <authorList>
            <person name="Arias T."/>
            <person name="Riano-Pachon D.M."/>
            <person name="Di Stilio V.S."/>
        </authorList>
    </citation>
    <scope>NUCLEOTIDE SEQUENCE [LARGE SCALE GENOMIC DNA]</scope>
    <source>
        <strain evidence="3">cv. WT478/WT964</strain>
        <tissue evidence="2">Leaves</tissue>
    </source>
</reference>
<keyword evidence="3" id="KW-1185">Reference proteome</keyword>
<dbReference type="EMBL" id="JABWDY010001523">
    <property type="protein sequence ID" value="KAF5207344.1"/>
    <property type="molecule type" value="Genomic_DNA"/>
</dbReference>
<organism evidence="2 3">
    <name type="scientific">Thalictrum thalictroides</name>
    <name type="common">Rue-anemone</name>
    <name type="synonym">Anemone thalictroides</name>
    <dbReference type="NCBI Taxonomy" id="46969"/>
    <lineage>
        <taxon>Eukaryota</taxon>
        <taxon>Viridiplantae</taxon>
        <taxon>Streptophyta</taxon>
        <taxon>Embryophyta</taxon>
        <taxon>Tracheophyta</taxon>
        <taxon>Spermatophyta</taxon>
        <taxon>Magnoliopsida</taxon>
        <taxon>Ranunculales</taxon>
        <taxon>Ranunculaceae</taxon>
        <taxon>Thalictroideae</taxon>
        <taxon>Thalictrum</taxon>
    </lineage>
</organism>
<accession>A0A7J6XC88</accession>
<comment type="caution">
    <text evidence="2">The sequence shown here is derived from an EMBL/GenBank/DDBJ whole genome shotgun (WGS) entry which is preliminary data.</text>
</comment>
<feature type="region of interest" description="Disordered" evidence="1">
    <location>
        <begin position="19"/>
        <end position="43"/>
    </location>
</feature>
<gene>
    <name evidence="2" type="ORF">FRX31_003068</name>
</gene>
<feature type="compositionally biased region" description="Polar residues" evidence="1">
    <location>
        <begin position="24"/>
        <end position="42"/>
    </location>
</feature>
<dbReference type="AlphaFoldDB" id="A0A7J6XC88"/>